<dbReference type="SUPFAM" id="SSF109604">
    <property type="entry name" value="HD-domain/PDEase-like"/>
    <property type="match status" value="1"/>
</dbReference>
<reference evidence="2 3" key="1">
    <citation type="submission" date="2016-11" db="EMBL/GenBank/DDBJ databases">
        <title>Mixed transmission modes and dynamic genome evolution in an obligate animal-bacterial symbiosis.</title>
        <authorList>
            <person name="Russell S.L."/>
            <person name="Corbett-Detig R.B."/>
            <person name="Cavanaugh C.M."/>
        </authorList>
    </citation>
    <scope>NUCLEOTIDE SEQUENCE [LARGE SCALE GENOMIC DNA]</scope>
    <source>
        <strain evidence="2">Sveles-Q1</strain>
    </source>
</reference>
<name>A0A1T2L427_9GAMM</name>
<dbReference type="Gene3D" id="3.30.450.40">
    <property type="match status" value="1"/>
</dbReference>
<organism evidence="2 3">
    <name type="scientific">Solemya pervernicosa gill symbiont</name>
    <dbReference type="NCBI Taxonomy" id="642797"/>
    <lineage>
        <taxon>Bacteria</taxon>
        <taxon>Pseudomonadati</taxon>
        <taxon>Pseudomonadota</taxon>
        <taxon>Gammaproteobacteria</taxon>
        <taxon>sulfur-oxidizing symbionts</taxon>
    </lineage>
</organism>
<accession>A0A1T2L427</accession>
<dbReference type="OrthoDB" id="9802066at2"/>
<dbReference type="Pfam" id="PF13487">
    <property type="entry name" value="HD_5"/>
    <property type="match status" value="1"/>
</dbReference>
<dbReference type="Gene3D" id="1.10.3210.10">
    <property type="entry name" value="Hypothetical protein af1432"/>
    <property type="match status" value="1"/>
</dbReference>
<evidence type="ECO:0000313" key="3">
    <source>
        <dbReference type="Proteomes" id="UP000191110"/>
    </source>
</evidence>
<dbReference type="SMART" id="SM00471">
    <property type="entry name" value="HDc"/>
    <property type="match status" value="1"/>
</dbReference>
<dbReference type="GO" id="GO:0008081">
    <property type="term" value="F:phosphoric diester hydrolase activity"/>
    <property type="evidence" value="ECO:0007669"/>
    <property type="project" value="UniProtKB-ARBA"/>
</dbReference>
<dbReference type="InterPro" id="IPR029016">
    <property type="entry name" value="GAF-like_dom_sf"/>
</dbReference>
<keyword evidence="3" id="KW-1185">Reference proteome</keyword>
<comment type="caution">
    <text evidence="2">The sequence shown here is derived from an EMBL/GenBank/DDBJ whole genome shotgun (WGS) entry which is preliminary data.</text>
</comment>
<gene>
    <name evidence="2" type="ORF">BOW53_09955</name>
</gene>
<dbReference type="InterPro" id="IPR003607">
    <property type="entry name" value="HD/PDEase_dom"/>
</dbReference>
<dbReference type="PROSITE" id="PS51832">
    <property type="entry name" value="HD_GYP"/>
    <property type="match status" value="1"/>
</dbReference>
<dbReference type="InterPro" id="IPR052020">
    <property type="entry name" value="Cyclic_di-GMP/3'3'-cGAMP_PDE"/>
</dbReference>
<protein>
    <submittedName>
        <fullName evidence="2">Phosphohydrolase</fullName>
    </submittedName>
</protein>
<evidence type="ECO:0000313" key="2">
    <source>
        <dbReference type="EMBL" id="OOZ39839.1"/>
    </source>
</evidence>
<feature type="domain" description="HD-GYP" evidence="1">
    <location>
        <begin position="163"/>
        <end position="371"/>
    </location>
</feature>
<dbReference type="SUPFAM" id="SSF55781">
    <property type="entry name" value="GAF domain-like"/>
    <property type="match status" value="1"/>
</dbReference>
<proteinExistence type="predicted"/>
<dbReference type="CDD" id="cd00077">
    <property type="entry name" value="HDc"/>
    <property type="match status" value="1"/>
</dbReference>
<dbReference type="RefSeq" id="WP_078483934.1">
    <property type="nucleotide sequence ID" value="NZ_MPRL01000040.1"/>
</dbReference>
<evidence type="ECO:0000259" key="1">
    <source>
        <dbReference type="PROSITE" id="PS51832"/>
    </source>
</evidence>
<sequence length="375" mass="42589">MFNYQDTLHKLNDLLPLSEKLNFVHGVLRDRFDYIDRIAVTLYDEKTDTLKTFIQSSDGENPMQQYEAKLSEVPLLQEIINQGRPRVVNNLLSIGGTGKLHTQRLVEKGYASSYTMPMSINGSFFGFIFFNSFMEEVLDEEVLHYLDLIGHLISLTVINDLTNIRTLLAAVKTARDMTHQRDLETGTHLDRMAHYSRLIATEIAKERGLSDEFIENVYLFSPLHDIGKIGIPDKILLKPGKLDEEEFEVMKSHAVKGREIIDTMLQEFGLDGLDHIDILRNIAAYHHEAVNGSGYPEGLKDQEIPLESKIIAVADIFDALTSSRPYKEAWDNEVAFNTLRELAGKQLDASCVEALLSNHEKISEIQDKFGEDRFG</sequence>
<dbReference type="PANTHER" id="PTHR45228:SF1">
    <property type="entry name" value="CYCLIC DI-GMP PHOSPHODIESTERASE TM_0186"/>
    <property type="match status" value="1"/>
</dbReference>
<dbReference type="InterPro" id="IPR037522">
    <property type="entry name" value="HD_GYP_dom"/>
</dbReference>
<keyword evidence="2" id="KW-0378">Hydrolase</keyword>
<dbReference type="AlphaFoldDB" id="A0A1T2L427"/>
<dbReference type="EMBL" id="MPRL01000040">
    <property type="protein sequence ID" value="OOZ39839.1"/>
    <property type="molecule type" value="Genomic_DNA"/>
</dbReference>
<dbReference type="PANTHER" id="PTHR45228">
    <property type="entry name" value="CYCLIC DI-GMP PHOSPHODIESTERASE TM_0186-RELATED"/>
    <property type="match status" value="1"/>
</dbReference>
<dbReference type="Proteomes" id="UP000191110">
    <property type="component" value="Unassembled WGS sequence"/>
</dbReference>